<dbReference type="OrthoDB" id="160645at2759"/>
<name>A0A5N6ZCU1_9EURO</name>
<keyword evidence="1" id="KW-0732">Signal</keyword>
<protein>
    <recommendedName>
        <fullName evidence="6">Isoamyl alcohol oxidase</fullName>
    </recommendedName>
</protein>
<feature type="signal peptide" evidence="1">
    <location>
        <begin position="1"/>
        <end position="27"/>
    </location>
</feature>
<accession>A0A5N6ZCU1</accession>
<evidence type="ECO:0000313" key="5">
    <source>
        <dbReference type="Proteomes" id="UP000327118"/>
    </source>
</evidence>
<dbReference type="AlphaFoldDB" id="A0A5N6ZCU1"/>
<organism evidence="4 5">
    <name type="scientific">Aspergillus coremiiformis</name>
    <dbReference type="NCBI Taxonomy" id="138285"/>
    <lineage>
        <taxon>Eukaryota</taxon>
        <taxon>Fungi</taxon>
        <taxon>Dikarya</taxon>
        <taxon>Ascomycota</taxon>
        <taxon>Pezizomycotina</taxon>
        <taxon>Eurotiomycetes</taxon>
        <taxon>Eurotiomycetidae</taxon>
        <taxon>Eurotiales</taxon>
        <taxon>Aspergillaceae</taxon>
        <taxon>Aspergillus</taxon>
        <taxon>Aspergillus subgen. Circumdati</taxon>
    </lineage>
</organism>
<keyword evidence="5" id="KW-1185">Reference proteome</keyword>
<dbReference type="Pfam" id="PF23865">
    <property type="entry name" value="DUF7223"/>
    <property type="match status" value="1"/>
</dbReference>
<feature type="domain" description="DUF7029" evidence="2">
    <location>
        <begin position="100"/>
        <end position="194"/>
    </location>
</feature>
<feature type="chain" id="PRO_5024801993" description="Isoamyl alcohol oxidase" evidence="1">
    <location>
        <begin position="28"/>
        <end position="486"/>
    </location>
</feature>
<evidence type="ECO:0000313" key="4">
    <source>
        <dbReference type="EMBL" id="KAE8355425.1"/>
    </source>
</evidence>
<evidence type="ECO:0000259" key="3">
    <source>
        <dbReference type="Pfam" id="PF23865"/>
    </source>
</evidence>
<dbReference type="Proteomes" id="UP000327118">
    <property type="component" value="Unassembled WGS sequence"/>
</dbReference>
<dbReference type="Pfam" id="PF22974">
    <property type="entry name" value="DUF7029"/>
    <property type="match status" value="1"/>
</dbReference>
<dbReference type="EMBL" id="ML739052">
    <property type="protein sequence ID" value="KAE8355425.1"/>
    <property type="molecule type" value="Genomic_DNA"/>
</dbReference>
<dbReference type="InterPro" id="IPR055647">
    <property type="entry name" value="DUF7223"/>
</dbReference>
<dbReference type="InterPro" id="IPR054293">
    <property type="entry name" value="DUF7029"/>
</dbReference>
<evidence type="ECO:0000259" key="2">
    <source>
        <dbReference type="Pfam" id="PF22974"/>
    </source>
</evidence>
<dbReference type="PROSITE" id="PS51257">
    <property type="entry name" value="PROKAR_LIPOPROTEIN"/>
    <property type="match status" value="1"/>
</dbReference>
<gene>
    <name evidence="4" type="ORF">BDV28DRAFT_42469</name>
</gene>
<evidence type="ECO:0000256" key="1">
    <source>
        <dbReference type="SAM" id="SignalP"/>
    </source>
</evidence>
<feature type="domain" description="DUF7223" evidence="3">
    <location>
        <begin position="278"/>
        <end position="426"/>
    </location>
</feature>
<sequence length="486" mass="51651">MARMQWTLLKVAAVQILSMTFVNQTLAQSCEADYSSSVPAAISPTTTFGPVRAPDIDVSDPAHLIPAANVSLHYGSPEHKASNSSFATSSGSINMALELTHDAVILEHIDAIQSVNCTDKSVVVAFKTAAGFETALQSWSINKSLILITNHLGNCDAEFERGFFKVDTIVPNQPQRSIACSASRQQIPHIAGSCELAFSSVPASKLAKRLTLDPSFSVPFSQSLARDTVIVDEPPYLTVTANEAAFSSEITFSGHLYYDFFAFKLRRLSFDIDAGFSTDLAFTANVAAAFNKSFTYAPSELTYSLINVPGIVQLGPGIGFGLGMDINASTAVDVQAGLSVSMPDGSVHLDLLSGINSVATGWTPSYQPHANISGHADVRADATASVTVEMAVNFLSGLIDLSGGLTAKPGVANTFSLDAHPTIAVPARNSTTKIRQRSPGGGKVCDADGVSWKSEFLFSLEAFATKFWSTKLVNMGIPILEVCYPF</sequence>
<proteinExistence type="predicted"/>
<evidence type="ECO:0008006" key="6">
    <source>
        <dbReference type="Google" id="ProtNLM"/>
    </source>
</evidence>
<reference evidence="5" key="1">
    <citation type="submission" date="2019-04" db="EMBL/GenBank/DDBJ databases">
        <title>Friends and foes A comparative genomics studyof 23 Aspergillus species from section Flavi.</title>
        <authorList>
            <consortium name="DOE Joint Genome Institute"/>
            <person name="Kjaerbolling I."/>
            <person name="Vesth T."/>
            <person name="Frisvad J.C."/>
            <person name="Nybo J.L."/>
            <person name="Theobald S."/>
            <person name="Kildgaard S."/>
            <person name="Isbrandt T."/>
            <person name="Kuo A."/>
            <person name="Sato A."/>
            <person name="Lyhne E.K."/>
            <person name="Kogle M.E."/>
            <person name="Wiebenga A."/>
            <person name="Kun R.S."/>
            <person name="Lubbers R.J."/>
            <person name="Makela M.R."/>
            <person name="Barry K."/>
            <person name="Chovatia M."/>
            <person name="Clum A."/>
            <person name="Daum C."/>
            <person name="Haridas S."/>
            <person name="He G."/>
            <person name="LaButti K."/>
            <person name="Lipzen A."/>
            <person name="Mondo S."/>
            <person name="Riley R."/>
            <person name="Salamov A."/>
            <person name="Simmons B.A."/>
            <person name="Magnuson J.K."/>
            <person name="Henrissat B."/>
            <person name="Mortensen U.H."/>
            <person name="Larsen T.O."/>
            <person name="Devries R.P."/>
            <person name="Grigoriev I.V."/>
            <person name="Machida M."/>
            <person name="Baker S.E."/>
            <person name="Andersen M.R."/>
        </authorList>
    </citation>
    <scope>NUCLEOTIDE SEQUENCE [LARGE SCALE GENOMIC DNA]</scope>
    <source>
        <strain evidence="5">CBS 553.77</strain>
    </source>
</reference>